<feature type="domain" description="SAP" evidence="6">
    <location>
        <begin position="373"/>
        <end position="407"/>
    </location>
</feature>
<dbReference type="InterPro" id="IPR025891">
    <property type="entry name" value="Dppa2/4_C_dom"/>
</dbReference>
<feature type="region of interest" description="Disordered" evidence="5">
    <location>
        <begin position="283"/>
        <end position="313"/>
    </location>
</feature>
<feature type="region of interest" description="Disordered" evidence="5">
    <location>
        <begin position="439"/>
        <end position="458"/>
    </location>
</feature>
<evidence type="ECO:0000256" key="4">
    <source>
        <dbReference type="ARBA" id="ARBA00023242"/>
    </source>
</evidence>
<dbReference type="Pfam" id="PF14047">
    <property type="entry name" value="DCR"/>
    <property type="match status" value="2"/>
</dbReference>
<feature type="compositionally biased region" description="Polar residues" evidence="5">
    <location>
        <begin position="291"/>
        <end position="308"/>
    </location>
</feature>
<name>A0A8J6GY38_MICOH</name>
<dbReference type="GO" id="GO:0005634">
    <property type="term" value="C:nucleus"/>
    <property type="evidence" value="ECO:0007669"/>
    <property type="project" value="UniProtKB-SubCell"/>
</dbReference>
<comment type="caution">
    <text evidence="7">The sequence shown here is derived from an EMBL/GenBank/DDBJ whole genome shotgun (WGS) entry which is preliminary data.</text>
</comment>
<evidence type="ECO:0000256" key="5">
    <source>
        <dbReference type="SAM" id="MobiDB-lite"/>
    </source>
</evidence>
<dbReference type="GO" id="GO:0048731">
    <property type="term" value="P:system development"/>
    <property type="evidence" value="ECO:0007669"/>
    <property type="project" value="TreeGrafter"/>
</dbReference>
<feature type="compositionally biased region" description="Pro residues" evidence="5">
    <location>
        <begin position="41"/>
        <end position="54"/>
    </location>
</feature>
<evidence type="ECO:0000256" key="2">
    <source>
        <dbReference type="ARBA" id="ARBA00023015"/>
    </source>
</evidence>
<dbReference type="Proteomes" id="UP000710432">
    <property type="component" value="Unassembled WGS sequence"/>
</dbReference>
<dbReference type="SMART" id="SM00513">
    <property type="entry name" value="SAP"/>
    <property type="match status" value="2"/>
</dbReference>
<keyword evidence="2" id="KW-0805">Transcription regulation</keyword>
<feature type="compositionally biased region" description="Basic and acidic residues" evidence="5">
    <location>
        <begin position="22"/>
        <end position="39"/>
    </location>
</feature>
<dbReference type="Pfam" id="PF14049">
    <property type="entry name" value="Dppa2_A"/>
    <property type="match status" value="3"/>
</dbReference>
<organism evidence="7 8">
    <name type="scientific">Microtus ochrogaster</name>
    <name type="common">Prairie vole</name>
    <dbReference type="NCBI Taxonomy" id="79684"/>
    <lineage>
        <taxon>Eukaryota</taxon>
        <taxon>Metazoa</taxon>
        <taxon>Chordata</taxon>
        <taxon>Craniata</taxon>
        <taxon>Vertebrata</taxon>
        <taxon>Euteleostomi</taxon>
        <taxon>Mammalia</taxon>
        <taxon>Eutheria</taxon>
        <taxon>Euarchontoglires</taxon>
        <taxon>Glires</taxon>
        <taxon>Rodentia</taxon>
        <taxon>Myomorpha</taxon>
        <taxon>Muroidea</taxon>
        <taxon>Cricetidae</taxon>
        <taxon>Arvicolinae</taxon>
        <taxon>Microtus</taxon>
    </lineage>
</organism>
<dbReference type="PANTHER" id="PTHR16073:SF8">
    <property type="entry name" value="DEVELOPMENTAL PLURIPOTENCY-ASSOCIATED PROTEIN 4"/>
    <property type="match status" value="1"/>
</dbReference>
<protein>
    <submittedName>
        <fullName evidence="7">Developmental pluripotency-associated protein 4</fullName>
    </submittedName>
</protein>
<reference evidence="7" key="1">
    <citation type="submission" date="2020-03" db="EMBL/GenBank/DDBJ databases">
        <title>Studies in the Genomics of Life Span.</title>
        <authorList>
            <person name="Glass D."/>
        </authorList>
    </citation>
    <scope>NUCLEOTIDE SEQUENCE</scope>
    <source>
        <strain evidence="7">LTLLF</strain>
        <tissue evidence="7">Muscle</tissue>
    </source>
</reference>
<proteinExistence type="predicted"/>
<dbReference type="EMBL" id="JAATJU010007988">
    <property type="protein sequence ID" value="KAH0519087.1"/>
    <property type="molecule type" value="Genomic_DNA"/>
</dbReference>
<comment type="subcellular location">
    <subcellularLocation>
        <location evidence="1">Nucleus</location>
    </subcellularLocation>
</comment>
<dbReference type="InterPro" id="IPR003034">
    <property type="entry name" value="SAP_dom"/>
</dbReference>
<evidence type="ECO:0000313" key="8">
    <source>
        <dbReference type="Proteomes" id="UP000710432"/>
    </source>
</evidence>
<feature type="region of interest" description="Disordered" evidence="5">
    <location>
        <begin position="347"/>
        <end position="371"/>
    </location>
</feature>
<evidence type="ECO:0000256" key="1">
    <source>
        <dbReference type="ARBA" id="ARBA00004123"/>
    </source>
</evidence>
<evidence type="ECO:0000256" key="3">
    <source>
        <dbReference type="ARBA" id="ARBA00023163"/>
    </source>
</evidence>
<evidence type="ECO:0000259" key="6">
    <source>
        <dbReference type="SMART" id="SM00513"/>
    </source>
</evidence>
<feature type="domain" description="SAP" evidence="6">
    <location>
        <begin position="59"/>
        <end position="93"/>
    </location>
</feature>
<dbReference type="InterPro" id="IPR025892">
    <property type="entry name" value="Dppa2/4_central_dom"/>
</dbReference>
<dbReference type="GO" id="GO:0003682">
    <property type="term" value="F:chromatin binding"/>
    <property type="evidence" value="ECO:0007669"/>
    <property type="project" value="InterPro"/>
</dbReference>
<accession>A0A8J6GY38</accession>
<evidence type="ECO:0000313" key="7">
    <source>
        <dbReference type="EMBL" id="KAH0519087.1"/>
    </source>
</evidence>
<dbReference type="PANTHER" id="PTHR16073">
    <property type="entry name" value="DCR DOMAIN-CONTAINING PROTEIN"/>
    <property type="match status" value="1"/>
</dbReference>
<dbReference type="AlphaFoldDB" id="A0A8J6GY38"/>
<sequence length="577" mass="64164">MSSQPSTSFAKPPAKKKRANKTAKEDNCKSNKKAGDAETPKPTPRKIPVPPLPDYLPPVNLIHRDILREWCKKQKLSSKGQKLETYKRLLASSYPKQMTELENIPDTPRKARVKMCRKKLKTEEGQESCPQVIVPLEVVPVPEEQMSALTEPPVLYEEVSTTVVTTTASEAVLASWSRIAANANKNEALQSITTPETYGDLWCVVHGRSLPADSRGWVRLQFHAGQAWVPEKKGKVIALFLLPACTFPPPHLEDNMLCPTCVHKAVKKSRLLSAFAMPTSLRKALQPRPAESSSQLPWSQPKPENSAYSPLPPQGELEEEIILTLVPATEDLTLEGPTAASLATELKPAASWDTNPSVSRKPHPSLPDVLPPIQEVSRNTLREWCRCYQLSTDGKKVEVYKRLQQCSYSEQICHIPNTSREARLKPIAKKTNKAVIEGPRPQGLKRKREENGSGEEVLTSERESGIVEVLTSERESVFAAWGRITMRASQPKAENRQPLPSKAKAFLPPVTGYRWCVVHGRQLPADKEGWVCLQMHAGQTWVPDSSQSMIPLFILPACVFPSPGVEDNLLCPECAHR</sequence>
<gene>
    <name evidence="7" type="ORF">LTLLF_113200</name>
</gene>
<keyword evidence="4" id="KW-0539">Nucleus</keyword>
<dbReference type="InterPro" id="IPR039590">
    <property type="entry name" value="Dppa2/4"/>
</dbReference>
<feature type="region of interest" description="Disordered" evidence="5">
    <location>
        <begin position="1"/>
        <end position="54"/>
    </location>
</feature>
<keyword evidence="3" id="KW-0804">Transcription</keyword>